<reference evidence="2 3" key="1">
    <citation type="submission" date="2016-07" db="EMBL/GenBank/DDBJ databases">
        <title>Draft genome sequence of Prauserella sp. YIM 121212, isolated from alkaline soil.</title>
        <authorList>
            <person name="Ruckert C."/>
            <person name="Albersmeier A."/>
            <person name="Jiang C.-L."/>
            <person name="Jiang Y."/>
            <person name="Kalinowski J."/>
            <person name="Schneider O."/>
            <person name="Winkler A."/>
            <person name="Zotchev S.B."/>
        </authorList>
    </citation>
    <scope>NUCLEOTIDE SEQUENCE [LARGE SCALE GENOMIC DNA]</scope>
    <source>
        <strain evidence="2 3">YIM 121212</strain>
    </source>
</reference>
<organism evidence="2 3">
    <name type="scientific">Prauserella flavalba</name>
    <dbReference type="NCBI Taxonomy" id="1477506"/>
    <lineage>
        <taxon>Bacteria</taxon>
        <taxon>Bacillati</taxon>
        <taxon>Actinomycetota</taxon>
        <taxon>Actinomycetes</taxon>
        <taxon>Pseudonocardiales</taxon>
        <taxon>Pseudonocardiaceae</taxon>
        <taxon>Prauserella</taxon>
    </lineage>
</organism>
<evidence type="ECO:0000313" key="3">
    <source>
        <dbReference type="Proteomes" id="UP000247892"/>
    </source>
</evidence>
<dbReference type="InterPro" id="IPR037401">
    <property type="entry name" value="SnoaL-like"/>
</dbReference>
<dbReference type="OrthoDB" id="9180262at2"/>
<dbReference type="Gene3D" id="3.10.450.50">
    <property type="match status" value="1"/>
</dbReference>
<evidence type="ECO:0000313" key="2">
    <source>
        <dbReference type="EMBL" id="PXY35957.1"/>
    </source>
</evidence>
<evidence type="ECO:0000259" key="1">
    <source>
        <dbReference type="Pfam" id="PF13577"/>
    </source>
</evidence>
<dbReference type="EMBL" id="MASU01000005">
    <property type="protein sequence ID" value="PXY35957.1"/>
    <property type="molecule type" value="Genomic_DNA"/>
</dbReference>
<dbReference type="Pfam" id="PF13577">
    <property type="entry name" value="SnoaL_4"/>
    <property type="match status" value="1"/>
</dbReference>
<comment type="caution">
    <text evidence="2">The sequence shown here is derived from an EMBL/GenBank/DDBJ whole genome shotgun (WGS) entry which is preliminary data.</text>
</comment>
<protein>
    <recommendedName>
        <fullName evidence="1">SnoaL-like domain-containing protein</fullName>
    </recommendedName>
</protein>
<gene>
    <name evidence="2" type="ORF">BA062_10885</name>
</gene>
<sequence length="137" mass="15318">MTSSSVRDDIENTLHRYAIGYDDGDLRLVEDSFTPDAVLTLRIADGDLVGPFEGRDAIMQLMRDSAHSQDDQRRHVTTNVIIDADGDTASCLSYLTIFSAKDGVLTALSTGKYRDELVRTDAGWRLRKRHIALDLPY</sequence>
<accession>A0A318LU78</accession>
<dbReference type="InterPro" id="IPR032710">
    <property type="entry name" value="NTF2-like_dom_sf"/>
</dbReference>
<dbReference type="Proteomes" id="UP000247892">
    <property type="component" value="Unassembled WGS sequence"/>
</dbReference>
<dbReference type="RefSeq" id="WP_110335960.1">
    <property type="nucleotide sequence ID" value="NZ_JBHVKT010000027.1"/>
</dbReference>
<keyword evidence="3" id="KW-1185">Reference proteome</keyword>
<proteinExistence type="predicted"/>
<name>A0A318LU78_9PSEU</name>
<feature type="domain" description="SnoaL-like" evidence="1">
    <location>
        <begin position="5"/>
        <end position="130"/>
    </location>
</feature>
<dbReference type="SUPFAM" id="SSF54427">
    <property type="entry name" value="NTF2-like"/>
    <property type="match status" value="1"/>
</dbReference>
<dbReference type="AlphaFoldDB" id="A0A318LU78"/>